<evidence type="ECO:0000313" key="1">
    <source>
        <dbReference type="EMBL" id="KAG6478363.1"/>
    </source>
</evidence>
<organism evidence="1 2">
    <name type="scientific">Zingiber officinale</name>
    <name type="common">Ginger</name>
    <name type="synonym">Amomum zingiber</name>
    <dbReference type="NCBI Taxonomy" id="94328"/>
    <lineage>
        <taxon>Eukaryota</taxon>
        <taxon>Viridiplantae</taxon>
        <taxon>Streptophyta</taxon>
        <taxon>Embryophyta</taxon>
        <taxon>Tracheophyta</taxon>
        <taxon>Spermatophyta</taxon>
        <taxon>Magnoliopsida</taxon>
        <taxon>Liliopsida</taxon>
        <taxon>Zingiberales</taxon>
        <taxon>Zingiberaceae</taxon>
        <taxon>Zingiber</taxon>
    </lineage>
</organism>
<sequence>MYCGKFQLPFVKLDLTSFKNCPARMPGNQKLLNWSTDMKRNLLSQIGIHTVVRSKATRTLTLVSPHLLSLDAAASSFSRGLISPRRTVPPLLLLLPARRSFCCSRLLPAASFCCSQLLPAASRAQRHSFAPSATRDFFQRRLGHNGVFLPSSSRDATQSLHLATP</sequence>
<comment type="caution">
    <text evidence="1">The sequence shown here is derived from an EMBL/GenBank/DDBJ whole genome shotgun (WGS) entry which is preliminary data.</text>
</comment>
<accession>A0A8J5KIN3</accession>
<protein>
    <submittedName>
        <fullName evidence="1">Uncharacterized protein</fullName>
    </submittedName>
</protein>
<evidence type="ECO:0000313" key="2">
    <source>
        <dbReference type="Proteomes" id="UP000734854"/>
    </source>
</evidence>
<name>A0A8J5KIN3_ZINOF</name>
<keyword evidence="2" id="KW-1185">Reference proteome</keyword>
<reference evidence="1 2" key="1">
    <citation type="submission" date="2020-08" db="EMBL/GenBank/DDBJ databases">
        <title>Plant Genome Project.</title>
        <authorList>
            <person name="Zhang R.-G."/>
        </authorList>
    </citation>
    <scope>NUCLEOTIDE SEQUENCE [LARGE SCALE GENOMIC DNA]</scope>
    <source>
        <tissue evidence="1">Rhizome</tissue>
    </source>
</reference>
<dbReference type="AlphaFoldDB" id="A0A8J5KIN3"/>
<proteinExistence type="predicted"/>
<dbReference type="Proteomes" id="UP000734854">
    <property type="component" value="Unassembled WGS sequence"/>
</dbReference>
<dbReference type="EMBL" id="JACMSC010000017">
    <property type="protein sequence ID" value="KAG6478363.1"/>
    <property type="molecule type" value="Genomic_DNA"/>
</dbReference>
<gene>
    <name evidence="1" type="ORF">ZIOFF_061805</name>
</gene>